<evidence type="ECO:0000313" key="3">
    <source>
        <dbReference type="EMBL" id="MFC0627137.1"/>
    </source>
</evidence>
<feature type="transmembrane region" description="Helical" evidence="1">
    <location>
        <begin position="340"/>
        <end position="359"/>
    </location>
</feature>
<evidence type="ECO:0000256" key="1">
    <source>
        <dbReference type="SAM" id="Phobius"/>
    </source>
</evidence>
<organism evidence="3 4">
    <name type="scientific">Kribbella deserti</name>
    <dbReference type="NCBI Taxonomy" id="1926257"/>
    <lineage>
        <taxon>Bacteria</taxon>
        <taxon>Bacillati</taxon>
        <taxon>Actinomycetota</taxon>
        <taxon>Actinomycetes</taxon>
        <taxon>Propionibacteriales</taxon>
        <taxon>Kribbellaceae</taxon>
        <taxon>Kribbella</taxon>
    </lineage>
</organism>
<reference evidence="3 4" key="1">
    <citation type="submission" date="2024-09" db="EMBL/GenBank/DDBJ databases">
        <authorList>
            <person name="Sun Q."/>
            <person name="Mori K."/>
        </authorList>
    </citation>
    <scope>NUCLEOTIDE SEQUENCE [LARGE SCALE GENOMIC DNA]</scope>
    <source>
        <strain evidence="3 4">CGMCC 1.15906</strain>
    </source>
</reference>
<keyword evidence="2" id="KW-0732">Signal</keyword>
<evidence type="ECO:0000256" key="2">
    <source>
        <dbReference type="SAM" id="SignalP"/>
    </source>
</evidence>
<feature type="transmembrane region" description="Helical" evidence="1">
    <location>
        <begin position="578"/>
        <end position="596"/>
    </location>
</feature>
<feature type="transmembrane region" description="Helical" evidence="1">
    <location>
        <begin position="517"/>
        <end position="536"/>
    </location>
</feature>
<keyword evidence="1" id="KW-1133">Transmembrane helix</keyword>
<feature type="chain" id="PRO_5046515987" evidence="2">
    <location>
        <begin position="35"/>
        <end position="668"/>
    </location>
</feature>
<feature type="signal peptide" evidence="2">
    <location>
        <begin position="1"/>
        <end position="34"/>
    </location>
</feature>
<keyword evidence="1" id="KW-0472">Membrane</keyword>
<sequence>MTKPPRLSHRRPFLWALVLGVLVCALPQTATASAADDLSKQVVVGVAGLRWSDVQASPELTALVSEADVASISVKSSTQQTCPLDGWLTISSGTRAWGTIAGESCPELPTPVDGKIPGWQQYVDTQITHSSSAQLGKLGTYGSPCGFGPGAALAVADSLGQVENWKPTFVPADLANCQTAIIDAGIMPLREGRDEARAKLAVLVGQLKAAGARVLLIGVAEEQSGAHRETQVAMRIPAGGEPRWLTSGSTRRPGLIQLADVTATLLSTVSLKDPQDGGVLEVTGDRHTDAAAVIEDRLDTNQRFAQPRKILGLVGISLVLLQLAAIAWHRLRPSRRSRPVLVGALLAQCGFFSAVFLATLTNWWRFPEAGLALYVAVIGISIGLAALSYAALRRNLALGLAIAAYVTLVIDGLLGTPMQVGSMFADGPVIGGRYYGFGNSTFAAFAVATLVLAYAAARRLLAKSRAQAAAAVLAIGGLAIIVEGVPAWGADFGGVIALTPAVLLLSWITWRGSISFRALIGLGLTGFVAVAAFALADYARPAAERSHFGSFVARLLDGDTGDVFARKIRMALGPLHTVGGWIMLLAVVLALVACLAPQKVPSATFRAYVANDPLARPTLLALAVCGFVGMVLNDAGVTVPAIMIGFALPLAVAHLVANGNEIVKDTAP</sequence>
<feature type="transmembrane region" description="Helical" evidence="1">
    <location>
        <begin position="371"/>
        <end position="389"/>
    </location>
</feature>
<dbReference type="RefSeq" id="WP_380051464.1">
    <property type="nucleotide sequence ID" value="NZ_JBHLTC010000030.1"/>
</dbReference>
<feature type="transmembrane region" description="Helical" evidence="1">
    <location>
        <begin position="396"/>
        <end position="414"/>
    </location>
</feature>
<feature type="transmembrane region" description="Helical" evidence="1">
    <location>
        <begin position="468"/>
        <end position="486"/>
    </location>
</feature>
<feature type="transmembrane region" description="Helical" evidence="1">
    <location>
        <begin position="310"/>
        <end position="328"/>
    </location>
</feature>
<comment type="caution">
    <text evidence="3">The sequence shown here is derived from an EMBL/GenBank/DDBJ whole genome shotgun (WGS) entry which is preliminary data.</text>
</comment>
<dbReference type="EMBL" id="JBHLTC010000030">
    <property type="protein sequence ID" value="MFC0627137.1"/>
    <property type="molecule type" value="Genomic_DNA"/>
</dbReference>
<feature type="transmembrane region" description="Helical" evidence="1">
    <location>
        <begin position="617"/>
        <end position="633"/>
    </location>
</feature>
<dbReference type="Proteomes" id="UP001589890">
    <property type="component" value="Unassembled WGS sequence"/>
</dbReference>
<proteinExistence type="predicted"/>
<accession>A0ABV6QTV9</accession>
<evidence type="ECO:0000313" key="4">
    <source>
        <dbReference type="Proteomes" id="UP001589890"/>
    </source>
</evidence>
<keyword evidence="4" id="KW-1185">Reference proteome</keyword>
<name>A0ABV6QTV9_9ACTN</name>
<keyword evidence="1" id="KW-0812">Transmembrane</keyword>
<protein>
    <submittedName>
        <fullName evidence="3">Uncharacterized protein</fullName>
    </submittedName>
</protein>
<feature type="transmembrane region" description="Helical" evidence="1">
    <location>
        <begin position="434"/>
        <end position="456"/>
    </location>
</feature>
<gene>
    <name evidence="3" type="ORF">ACFFGN_23890</name>
</gene>
<feature type="transmembrane region" description="Helical" evidence="1">
    <location>
        <begin position="639"/>
        <end position="657"/>
    </location>
</feature>